<dbReference type="AlphaFoldDB" id="A0A8S3QNY2"/>
<dbReference type="InterPro" id="IPR011990">
    <property type="entry name" value="TPR-like_helical_dom_sf"/>
</dbReference>
<name>A0A8S3QNY2_MYTED</name>
<evidence type="ECO:0000256" key="1">
    <source>
        <dbReference type="SAM" id="MobiDB-lite"/>
    </source>
</evidence>
<proteinExistence type="predicted"/>
<dbReference type="EMBL" id="CAJPWZ010000644">
    <property type="protein sequence ID" value="CAG2197319.1"/>
    <property type="molecule type" value="Genomic_DNA"/>
</dbReference>
<dbReference type="SUPFAM" id="SSF48452">
    <property type="entry name" value="TPR-like"/>
    <property type="match status" value="1"/>
</dbReference>
<evidence type="ECO:0000313" key="3">
    <source>
        <dbReference type="Proteomes" id="UP000683360"/>
    </source>
</evidence>
<dbReference type="OrthoDB" id="6121661at2759"/>
<sequence length="771" mass="89585">MDRFDGLCLERELETLGYDDCSKLVSSLLPREIQKQITSSHLQKLMSSCGFNPLLIHTVCDTLRNNESSLPDMLGNMRSCVMPLTDRLKSDSCIEQTFLQMKHEHQIFLVQLHVFKTCRFDIKAVKTITGALDTQSLQIKIMNLKAHHLIEVHTVGATNSSEKTSFSLHPMVSHFLKEVSKKDEMASFYKEAVREFMKWMQYKIEKYENTLEKDYKKAQYIFVQNEAHFINFCKYLKKDPANGSRTTKQNKQISEVADLILNDKKKAELIEYLRKRSEKDTDKLSACFWWLENAELDLDMDSKEVINTVNDQAKVLKSISSKHTAGELIPVLAILMFLKGRIYYRFDEFDDGYKALYTAIYILTDTEIEGIKWVVKPFKTLRSKVFNLLGCLLLREKRIMEAFHCFIKAFALMTKKNCKARSQNMALFISNIGACFYQSGRKMLNNESDLAQQQFLEAMKFSQKAIRLRQTMGHEKYSTYAFELQKRGKLYLEFRDFNSALADFKSALGIHMDIETMPHSNITLALHLIGKTCFLQGQYQVNNCLQDVGKEHLEFSRVLYDSIADLIYDCGLTGYNEEYEEIKSNHIWLLNDLNVPAEAVNKFKGSYKECESGKRESAWKKNSRREVKFQKRYKNVLELLGEDKLLQVLDDQTKTAVKQWVTNAKQSEPLTDEEFDDVLPIVLNNISDETINDENDETFFQELISIAHKQYHKDCIQGVISSLKEMYHSSDDMELVTYCLNHCKQENQTENTQKDGKEMKRKRRCSSDTSF</sequence>
<gene>
    <name evidence="2" type="ORF">MEDL_12159</name>
</gene>
<keyword evidence="3" id="KW-1185">Reference proteome</keyword>
<dbReference type="Proteomes" id="UP000683360">
    <property type="component" value="Unassembled WGS sequence"/>
</dbReference>
<accession>A0A8S3QNY2</accession>
<evidence type="ECO:0000313" key="2">
    <source>
        <dbReference type="EMBL" id="CAG2197319.1"/>
    </source>
</evidence>
<feature type="region of interest" description="Disordered" evidence="1">
    <location>
        <begin position="749"/>
        <end position="771"/>
    </location>
</feature>
<reference evidence="2" key="1">
    <citation type="submission" date="2021-03" db="EMBL/GenBank/DDBJ databases">
        <authorList>
            <person name="Bekaert M."/>
        </authorList>
    </citation>
    <scope>NUCLEOTIDE SEQUENCE</scope>
</reference>
<feature type="compositionally biased region" description="Basic and acidic residues" evidence="1">
    <location>
        <begin position="749"/>
        <end position="758"/>
    </location>
</feature>
<organism evidence="2 3">
    <name type="scientific">Mytilus edulis</name>
    <name type="common">Blue mussel</name>
    <dbReference type="NCBI Taxonomy" id="6550"/>
    <lineage>
        <taxon>Eukaryota</taxon>
        <taxon>Metazoa</taxon>
        <taxon>Spiralia</taxon>
        <taxon>Lophotrochozoa</taxon>
        <taxon>Mollusca</taxon>
        <taxon>Bivalvia</taxon>
        <taxon>Autobranchia</taxon>
        <taxon>Pteriomorphia</taxon>
        <taxon>Mytilida</taxon>
        <taxon>Mytiloidea</taxon>
        <taxon>Mytilidae</taxon>
        <taxon>Mytilinae</taxon>
        <taxon>Mytilus</taxon>
    </lineage>
</organism>
<comment type="caution">
    <text evidence="2">The sequence shown here is derived from an EMBL/GenBank/DDBJ whole genome shotgun (WGS) entry which is preliminary data.</text>
</comment>
<dbReference type="Gene3D" id="1.25.40.10">
    <property type="entry name" value="Tetratricopeptide repeat domain"/>
    <property type="match status" value="1"/>
</dbReference>
<protein>
    <submittedName>
        <fullName evidence="2">Uncharacterized protein</fullName>
    </submittedName>
</protein>